<proteinExistence type="predicted"/>
<feature type="non-terminal residue" evidence="2">
    <location>
        <position position="516"/>
    </location>
</feature>
<dbReference type="Proteomes" id="UP001189429">
    <property type="component" value="Unassembled WGS sequence"/>
</dbReference>
<reference evidence="2" key="1">
    <citation type="submission" date="2023-10" db="EMBL/GenBank/DDBJ databases">
        <authorList>
            <person name="Chen Y."/>
            <person name="Shah S."/>
            <person name="Dougan E. K."/>
            <person name="Thang M."/>
            <person name="Chan C."/>
        </authorList>
    </citation>
    <scope>NUCLEOTIDE SEQUENCE [LARGE SCALE GENOMIC DNA]</scope>
</reference>
<comment type="caution">
    <text evidence="2">The sequence shown here is derived from an EMBL/GenBank/DDBJ whole genome shotgun (WGS) entry which is preliminary data.</text>
</comment>
<feature type="compositionally biased region" description="Basic and acidic residues" evidence="1">
    <location>
        <begin position="125"/>
        <end position="137"/>
    </location>
</feature>
<name>A0ABN9Y430_9DINO</name>
<organism evidence="2 3">
    <name type="scientific">Prorocentrum cordatum</name>
    <dbReference type="NCBI Taxonomy" id="2364126"/>
    <lineage>
        <taxon>Eukaryota</taxon>
        <taxon>Sar</taxon>
        <taxon>Alveolata</taxon>
        <taxon>Dinophyceae</taxon>
        <taxon>Prorocentrales</taxon>
        <taxon>Prorocentraceae</taxon>
        <taxon>Prorocentrum</taxon>
    </lineage>
</organism>
<sequence>MGADESGDLNLKFLEKRGSLVTGVKKRARVGGYIDCDTFVKESRTQKDIEWQEGQLIELWAFVKDEELCFAKNKENEDLVTSYIKENYHYTVRLNKKKVMRVDVPATSDDRSYYKREVCDEKGVEHVTKHGEKREGEGGSGAASAAGDFEEAPTSVVNVKPPMKGNLKNQRGGPAAQAKFGYNELHGLVGKLHRAARKCGAIDADPCKEAAPEVSTELFDLAQENEMASHVVKNLRASFLTYASEPLPQGHSDVIRGCPNQLPTQILTSGTNTVINSSSRNNLQIALGLMTCNGTCSTLSLSFPGAESALASQRSLAFSLADKVWCMNKLDDIIQTGGALRKHLPTRASVHALIGADSTDGFCAQPALDPHCLSVCCSALKWATAEGTRVEDRGPRMQCVALFREQGRLSARTMTHFRAVCGDATSHGKTAWGAVKTFHDECTTMGQYCEDNDKKLDEVARFVERLQVDGFIDQVNVIIGHFAEGDFHIARKDVGIAWGGAQSDRQELVETRVALV</sequence>
<evidence type="ECO:0000313" key="2">
    <source>
        <dbReference type="EMBL" id="CAK0907043.1"/>
    </source>
</evidence>
<evidence type="ECO:0000313" key="3">
    <source>
        <dbReference type="Proteomes" id="UP001189429"/>
    </source>
</evidence>
<accession>A0ABN9Y430</accession>
<keyword evidence="3" id="KW-1185">Reference proteome</keyword>
<dbReference type="EMBL" id="CAUYUJ010021793">
    <property type="protein sequence ID" value="CAK0907043.1"/>
    <property type="molecule type" value="Genomic_DNA"/>
</dbReference>
<evidence type="ECO:0000256" key="1">
    <source>
        <dbReference type="SAM" id="MobiDB-lite"/>
    </source>
</evidence>
<feature type="region of interest" description="Disordered" evidence="1">
    <location>
        <begin position="125"/>
        <end position="172"/>
    </location>
</feature>
<protein>
    <submittedName>
        <fullName evidence="2">Uncharacterized protein</fullName>
    </submittedName>
</protein>
<gene>
    <name evidence="2" type="ORF">PCOR1329_LOCUS82176</name>
</gene>